<feature type="region of interest" description="Disordered" evidence="1">
    <location>
        <begin position="1"/>
        <end position="74"/>
    </location>
</feature>
<evidence type="ECO:0000313" key="3">
    <source>
        <dbReference type="Proteomes" id="UP000800038"/>
    </source>
</evidence>
<reference evidence="2" key="1">
    <citation type="journal article" date="2020" name="Stud. Mycol.">
        <title>101 Dothideomycetes genomes: a test case for predicting lifestyles and emergence of pathogens.</title>
        <authorList>
            <person name="Haridas S."/>
            <person name="Albert R."/>
            <person name="Binder M."/>
            <person name="Bloem J."/>
            <person name="Labutti K."/>
            <person name="Salamov A."/>
            <person name="Andreopoulos B."/>
            <person name="Baker S."/>
            <person name="Barry K."/>
            <person name="Bills G."/>
            <person name="Bluhm B."/>
            <person name="Cannon C."/>
            <person name="Castanera R."/>
            <person name="Culley D."/>
            <person name="Daum C."/>
            <person name="Ezra D."/>
            <person name="Gonzalez J."/>
            <person name="Henrissat B."/>
            <person name="Kuo A."/>
            <person name="Liang C."/>
            <person name="Lipzen A."/>
            <person name="Lutzoni F."/>
            <person name="Magnuson J."/>
            <person name="Mondo S."/>
            <person name="Nolan M."/>
            <person name="Ohm R."/>
            <person name="Pangilinan J."/>
            <person name="Park H.-J."/>
            <person name="Ramirez L."/>
            <person name="Alfaro M."/>
            <person name="Sun H."/>
            <person name="Tritt A."/>
            <person name="Yoshinaga Y."/>
            <person name="Zwiers L.-H."/>
            <person name="Turgeon B."/>
            <person name="Goodwin S."/>
            <person name="Spatafora J."/>
            <person name="Crous P."/>
            <person name="Grigoriev I."/>
        </authorList>
    </citation>
    <scope>NUCLEOTIDE SEQUENCE</scope>
    <source>
        <strain evidence="2">CBS 161.51</strain>
    </source>
</reference>
<evidence type="ECO:0000313" key="2">
    <source>
        <dbReference type="EMBL" id="KAF1935652.1"/>
    </source>
</evidence>
<feature type="compositionally biased region" description="Polar residues" evidence="1">
    <location>
        <begin position="35"/>
        <end position="48"/>
    </location>
</feature>
<accession>A0A6A5S6D7</accession>
<gene>
    <name evidence="2" type="ORF">EJ02DRAFT_460192</name>
</gene>
<protein>
    <submittedName>
        <fullName evidence="2">Uncharacterized protein</fullName>
    </submittedName>
</protein>
<sequence length="74" mass="7935">MALPIRPGAGGGRWPGNATSTSTPTPIERRVPDTTRANKAASTASQTRIWEREVKDGLALPPLPPLPHHNNSYP</sequence>
<proteinExistence type="predicted"/>
<dbReference type="Proteomes" id="UP000800038">
    <property type="component" value="Unassembled WGS sequence"/>
</dbReference>
<dbReference type="AlphaFoldDB" id="A0A6A5S6D7"/>
<keyword evidence="3" id="KW-1185">Reference proteome</keyword>
<dbReference type="EMBL" id="ML976247">
    <property type="protein sequence ID" value="KAF1935652.1"/>
    <property type="molecule type" value="Genomic_DNA"/>
</dbReference>
<evidence type="ECO:0000256" key="1">
    <source>
        <dbReference type="SAM" id="MobiDB-lite"/>
    </source>
</evidence>
<name>A0A6A5S6D7_9PLEO</name>
<organism evidence="2 3">
    <name type="scientific">Clathrospora elynae</name>
    <dbReference type="NCBI Taxonomy" id="706981"/>
    <lineage>
        <taxon>Eukaryota</taxon>
        <taxon>Fungi</taxon>
        <taxon>Dikarya</taxon>
        <taxon>Ascomycota</taxon>
        <taxon>Pezizomycotina</taxon>
        <taxon>Dothideomycetes</taxon>
        <taxon>Pleosporomycetidae</taxon>
        <taxon>Pleosporales</taxon>
        <taxon>Diademaceae</taxon>
        <taxon>Clathrospora</taxon>
    </lineage>
</organism>